<name>A0ABY5VDR3_9FIRM</name>
<gene>
    <name evidence="11" type="ORF">NQ502_15035</name>
</gene>
<evidence type="ECO:0000256" key="8">
    <source>
        <dbReference type="ARBA" id="ARBA00023136"/>
    </source>
</evidence>
<dbReference type="NCBIfam" id="TIGR00797">
    <property type="entry name" value="matE"/>
    <property type="match status" value="1"/>
</dbReference>
<keyword evidence="6 10" id="KW-0812">Transmembrane</keyword>
<comment type="similarity">
    <text evidence="2">Belongs to the multi antimicrobial extrusion (MATE) (TC 2.A.66.1) family. MepA subfamily.</text>
</comment>
<feature type="transmembrane region" description="Helical" evidence="10">
    <location>
        <begin position="189"/>
        <end position="214"/>
    </location>
</feature>
<dbReference type="PIRSF" id="PIRSF006603">
    <property type="entry name" value="DinF"/>
    <property type="match status" value="1"/>
</dbReference>
<dbReference type="Pfam" id="PF01554">
    <property type="entry name" value="MatE"/>
    <property type="match status" value="2"/>
</dbReference>
<protein>
    <recommendedName>
        <fullName evidence="3">Multidrug export protein MepA</fullName>
    </recommendedName>
</protein>
<proteinExistence type="inferred from homology"/>
<feature type="transmembrane region" description="Helical" evidence="10">
    <location>
        <begin position="12"/>
        <end position="33"/>
    </location>
</feature>
<feature type="transmembrane region" description="Helical" evidence="10">
    <location>
        <begin position="386"/>
        <end position="408"/>
    </location>
</feature>
<keyword evidence="12" id="KW-1185">Reference proteome</keyword>
<evidence type="ECO:0000256" key="6">
    <source>
        <dbReference type="ARBA" id="ARBA00022692"/>
    </source>
</evidence>
<dbReference type="Proteomes" id="UP001060164">
    <property type="component" value="Chromosome"/>
</dbReference>
<evidence type="ECO:0000256" key="1">
    <source>
        <dbReference type="ARBA" id="ARBA00004651"/>
    </source>
</evidence>
<dbReference type="CDD" id="cd13143">
    <property type="entry name" value="MATE_MepA_like"/>
    <property type="match status" value="1"/>
</dbReference>
<feature type="transmembrane region" description="Helical" evidence="10">
    <location>
        <begin position="242"/>
        <end position="262"/>
    </location>
</feature>
<feature type="transmembrane region" description="Helical" evidence="10">
    <location>
        <begin position="53"/>
        <end position="80"/>
    </location>
</feature>
<evidence type="ECO:0000313" key="12">
    <source>
        <dbReference type="Proteomes" id="UP001060164"/>
    </source>
</evidence>
<dbReference type="InterPro" id="IPR051327">
    <property type="entry name" value="MATE_MepA_subfamily"/>
</dbReference>
<dbReference type="EMBL" id="CP102290">
    <property type="protein sequence ID" value="UWP58675.1"/>
    <property type="molecule type" value="Genomic_DNA"/>
</dbReference>
<evidence type="ECO:0000256" key="2">
    <source>
        <dbReference type="ARBA" id="ARBA00008417"/>
    </source>
</evidence>
<reference evidence="11" key="1">
    <citation type="journal article" date="2022" name="Cell">
        <title>Design, construction, and in vivo augmentation of a complex gut microbiome.</title>
        <authorList>
            <person name="Cheng A.G."/>
            <person name="Ho P.Y."/>
            <person name="Aranda-Diaz A."/>
            <person name="Jain S."/>
            <person name="Yu F.B."/>
            <person name="Meng X."/>
            <person name="Wang M."/>
            <person name="Iakiviak M."/>
            <person name="Nagashima K."/>
            <person name="Zhao A."/>
            <person name="Murugkar P."/>
            <person name="Patil A."/>
            <person name="Atabakhsh K."/>
            <person name="Weakley A."/>
            <person name="Yan J."/>
            <person name="Brumbaugh A.R."/>
            <person name="Higginbottom S."/>
            <person name="Dimas A."/>
            <person name="Shiver A.L."/>
            <person name="Deutschbauer A."/>
            <person name="Neff N."/>
            <person name="Sonnenburg J.L."/>
            <person name="Huang K.C."/>
            <person name="Fischbach M.A."/>
        </authorList>
    </citation>
    <scope>NUCLEOTIDE SEQUENCE</scope>
    <source>
        <strain evidence="11">DSM 19829</strain>
    </source>
</reference>
<feature type="transmembrane region" description="Helical" evidence="10">
    <location>
        <begin position="414"/>
        <end position="436"/>
    </location>
</feature>
<evidence type="ECO:0000313" key="11">
    <source>
        <dbReference type="EMBL" id="UWP58675.1"/>
    </source>
</evidence>
<sequence length="450" mass="48813">MKQTIARDFKFLSLMKFALPSMVMMVFMSLYTIVDGIFISRMVGSVALSANNIVYPAVNILMAIGIMLATGGSAIIARKLGEKKPKEANENFSLIVVTGVITGIIGLIVGVVFLEQICRLLGATDMQIGYSSAYLRVVLFFAPMCMLQMLFQSFFVTAGRPGMGLTLTVAAGAANMVLDYLFMGPLGMGVTGAALATGIGQCIPAVTGIVYFLIKKDGLRFVRPKLDWKALRASCLNGSSEMVTNLSAAIVTYLFNIIMLRLAKEDGVAAITVVLYGQFLFCALYLGFSIGVAPVFSYNYGAGRRDMLRRIYRICMRFTTVSSVIIGAAAFAGAPLIARIFVDEGTAVYRLTERGCYLFAFAYLFCGVNILASGIFTALSDGRTSALISFLRTFVFIVISVLVLPYFLGTDGVWLSIPLAEILTLTVSLTHLAAFFGNKERRKQKISTEN</sequence>
<evidence type="ECO:0000256" key="10">
    <source>
        <dbReference type="SAM" id="Phobius"/>
    </source>
</evidence>
<dbReference type="InterPro" id="IPR002528">
    <property type="entry name" value="MATE_fam"/>
</dbReference>
<evidence type="ECO:0000256" key="4">
    <source>
        <dbReference type="ARBA" id="ARBA00022448"/>
    </source>
</evidence>
<comment type="subcellular location">
    <subcellularLocation>
        <location evidence="1">Cell membrane</location>
        <topology evidence="1">Multi-pass membrane protein</topology>
    </subcellularLocation>
</comment>
<keyword evidence="4" id="KW-0813">Transport</keyword>
<accession>A0ABY5VDR3</accession>
<feature type="transmembrane region" description="Helical" evidence="10">
    <location>
        <begin position="357"/>
        <end position="379"/>
    </location>
</feature>
<feature type="transmembrane region" description="Helical" evidence="10">
    <location>
        <begin position="314"/>
        <end position="337"/>
    </location>
</feature>
<evidence type="ECO:0000256" key="5">
    <source>
        <dbReference type="ARBA" id="ARBA00022475"/>
    </source>
</evidence>
<keyword evidence="9" id="KW-0046">Antibiotic resistance</keyword>
<dbReference type="InterPro" id="IPR045070">
    <property type="entry name" value="MATE_MepA-like"/>
</dbReference>
<dbReference type="InterPro" id="IPR048279">
    <property type="entry name" value="MdtK-like"/>
</dbReference>
<keyword evidence="7 10" id="KW-1133">Transmembrane helix</keyword>
<feature type="transmembrane region" description="Helical" evidence="10">
    <location>
        <begin position="133"/>
        <end position="151"/>
    </location>
</feature>
<dbReference type="PANTHER" id="PTHR43823:SF3">
    <property type="entry name" value="MULTIDRUG EXPORT PROTEIN MEPA"/>
    <property type="match status" value="1"/>
</dbReference>
<organism evidence="11 12">
    <name type="scientific">Ruminococcus gauvreauii</name>
    <dbReference type="NCBI Taxonomy" id="438033"/>
    <lineage>
        <taxon>Bacteria</taxon>
        <taxon>Bacillati</taxon>
        <taxon>Bacillota</taxon>
        <taxon>Clostridia</taxon>
        <taxon>Eubacteriales</taxon>
        <taxon>Oscillospiraceae</taxon>
        <taxon>Ruminococcus</taxon>
    </lineage>
</organism>
<evidence type="ECO:0000256" key="3">
    <source>
        <dbReference type="ARBA" id="ARBA00022106"/>
    </source>
</evidence>
<feature type="transmembrane region" description="Helical" evidence="10">
    <location>
        <begin position="92"/>
        <end position="113"/>
    </location>
</feature>
<keyword evidence="5" id="KW-1003">Cell membrane</keyword>
<feature type="transmembrane region" description="Helical" evidence="10">
    <location>
        <begin position="163"/>
        <end position="183"/>
    </location>
</feature>
<dbReference type="RefSeq" id="WP_028529026.1">
    <property type="nucleotide sequence ID" value="NZ_CABLBR010000018.1"/>
</dbReference>
<keyword evidence="8 10" id="KW-0472">Membrane</keyword>
<evidence type="ECO:0000256" key="7">
    <source>
        <dbReference type="ARBA" id="ARBA00022989"/>
    </source>
</evidence>
<evidence type="ECO:0000256" key="9">
    <source>
        <dbReference type="ARBA" id="ARBA00023251"/>
    </source>
</evidence>
<feature type="transmembrane region" description="Helical" evidence="10">
    <location>
        <begin position="268"/>
        <end position="293"/>
    </location>
</feature>
<dbReference type="PANTHER" id="PTHR43823">
    <property type="entry name" value="SPORULATION PROTEIN YKVU"/>
    <property type="match status" value="1"/>
</dbReference>